<sequence length="164" mass="18073">MHELSPLRNIPFVDRERIDTKTSAWILGKTLKILAFVHESNIGIGTLDITKVIVHPNGHIPILFDWSSATSYTGGVSRDAQRSEIMGLARATIIALGGDPMSRTIPLEGNEEDFEPYVEILRQLAGGRFQSASAAHEAFYGVVTSIWTPGRFHPWTTFPLTNAA</sequence>
<protein>
    <recommendedName>
        <fullName evidence="3">Protein kinase domain-containing protein</fullName>
    </recommendedName>
</protein>
<evidence type="ECO:0000313" key="1">
    <source>
        <dbReference type="EMBL" id="PJA45581.1"/>
    </source>
</evidence>
<dbReference type="Proteomes" id="UP000229385">
    <property type="component" value="Unassembled WGS sequence"/>
</dbReference>
<proteinExistence type="predicted"/>
<evidence type="ECO:0008006" key="3">
    <source>
        <dbReference type="Google" id="ProtNLM"/>
    </source>
</evidence>
<organism evidence="1 2">
    <name type="scientific">Candidatus Uhrbacteria bacterium CG_4_9_14_3_um_filter_50_9</name>
    <dbReference type="NCBI Taxonomy" id="1975035"/>
    <lineage>
        <taxon>Bacteria</taxon>
        <taxon>Candidatus Uhriibacteriota</taxon>
    </lineage>
</organism>
<evidence type="ECO:0000313" key="2">
    <source>
        <dbReference type="Proteomes" id="UP000229385"/>
    </source>
</evidence>
<accession>A0A2M7XCG6</accession>
<reference evidence="2" key="1">
    <citation type="submission" date="2017-09" db="EMBL/GenBank/DDBJ databases">
        <title>Depth-based differentiation of microbial function through sediment-hosted aquifers and enrichment of novel symbionts in the deep terrestrial subsurface.</title>
        <authorList>
            <person name="Probst A.J."/>
            <person name="Ladd B."/>
            <person name="Jarett J.K."/>
            <person name="Geller-Mcgrath D.E."/>
            <person name="Sieber C.M.K."/>
            <person name="Emerson J.B."/>
            <person name="Anantharaman K."/>
            <person name="Thomas B.C."/>
            <person name="Malmstrom R."/>
            <person name="Stieglmeier M."/>
            <person name="Klingl A."/>
            <person name="Woyke T."/>
            <person name="Ryan C.M."/>
            <person name="Banfield J.F."/>
        </authorList>
    </citation>
    <scope>NUCLEOTIDE SEQUENCE [LARGE SCALE GENOMIC DNA]</scope>
</reference>
<name>A0A2M7XCG6_9BACT</name>
<dbReference type="EMBL" id="PFWU01000030">
    <property type="protein sequence ID" value="PJA45581.1"/>
    <property type="molecule type" value="Genomic_DNA"/>
</dbReference>
<dbReference type="AlphaFoldDB" id="A0A2M7XCG6"/>
<comment type="caution">
    <text evidence="1">The sequence shown here is derived from an EMBL/GenBank/DDBJ whole genome shotgun (WGS) entry which is preliminary data.</text>
</comment>
<gene>
    <name evidence="1" type="ORF">CO174_02660</name>
</gene>